<protein>
    <submittedName>
        <fullName evidence="1">Uncharacterized protein</fullName>
    </submittedName>
</protein>
<evidence type="ECO:0000313" key="2">
    <source>
        <dbReference type="Proteomes" id="UP001279734"/>
    </source>
</evidence>
<dbReference type="Proteomes" id="UP001279734">
    <property type="component" value="Unassembled WGS sequence"/>
</dbReference>
<proteinExistence type="predicted"/>
<dbReference type="EMBL" id="BSYO01000024">
    <property type="protein sequence ID" value="GMH22443.1"/>
    <property type="molecule type" value="Genomic_DNA"/>
</dbReference>
<accession>A0AAD3T2K3</accession>
<comment type="caution">
    <text evidence="1">The sequence shown here is derived from an EMBL/GenBank/DDBJ whole genome shotgun (WGS) entry which is preliminary data.</text>
</comment>
<sequence>MNKKVLVAVEGTWNVSSSIYLDATEERLNHNQEAENSAATAVMDDEPFLYSIWEEKGIDVLRAQIGRGTSSQEGG</sequence>
<name>A0AAD3T2K3_NEPGR</name>
<organism evidence="1 2">
    <name type="scientific">Nepenthes gracilis</name>
    <name type="common">Slender pitcher plant</name>
    <dbReference type="NCBI Taxonomy" id="150966"/>
    <lineage>
        <taxon>Eukaryota</taxon>
        <taxon>Viridiplantae</taxon>
        <taxon>Streptophyta</taxon>
        <taxon>Embryophyta</taxon>
        <taxon>Tracheophyta</taxon>
        <taxon>Spermatophyta</taxon>
        <taxon>Magnoliopsida</taxon>
        <taxon>eudicotyledons</taxon>
        <taxon>Gunneridae</taxon>
        <taxon>Pentapetalae</taxon>
        <taxon>Caryophyllales</taxon>
        <taxon>Nepenthaceae</taxon>
        <taxon>Nepenthes</taxon>
    </lineage>
</organism>
<gene>
    <name evidence="1" type="ORF">Nepgr_024286</name>
</gene>
<dbReference type="AlphaFoldDB" id="A0AAD3T2K3"/>
<evidence type="ECO:0000313" key="1">
    <source>
        <dbReference type="EMBL" id="GMH22443.1"/>
    </source>
</evidence>
<keyword evidence="2" id="KW-1185">Reference proteome</keyword>
<reference evidence="1" key="1">
    <citation type="submission" date="2023-05" db="EMBL/GenBank/DDBJ databases">
        <title>Nepenthes gracilis genome sequencing.</title>
        <authorList>
            <person name="Fukushima K."/>
        </authorList>
    </citation>
    <scope>NUCLEOTIDE SEQUENCE</scope>
    <source>
        <strain evidence="1">SING2019-196</strain>
    </source>
</reference>